<dbReference type="OrthoDB" id="9786424at2"/>
<proteinExistence type="predicted"/>
<dbReference type="GO" id="GO:0004177">
    <property type="term" value="F:aminopeptidase activity"/>
    <property type="evidence" value="ECO:0007669"/>
    <property type="project" value="TreeGrafter"/>
</dbReference>
<dbReference type="Gene3D" id="3.40.390.10">
    <property type="entry name" value="Collagenase (Catalytic Domain)"/>
    <property type="match status" value="1"/>
</dbReference>
<dbReference type="STRING" id="1159016.SAMN02927937_02397"/>
<dbReference type="InterPro" id="IPR024079">
    <property type="entry name" value="MetalloPept_cat_dom_sf"/>
</dbReference>
<accession>A0A1H6M453</accession>
<dbReference type="GO" id="GO:0008237">
    <property type="term" value="F:metallopeptidase activity"/>
    <property type="evidence" value="ECO:0007669"/>
    <property type="project" value="InterPro"/>
</dbReference>
<dbReference type="AlphaFoldDB" id="A0A1H6M453"/>
<reference evidence="1 2" key="1">
    <citation type="submission" date="2016-10" db="EMBL/GenBank/DDBJ databases">
        <authorList>
            <person name="de Groot N.N."/>
        </authorList>
    </citation>
    <scope>NUCLEOTIDE SEQUENCE [LARGE SCALE GENOMIC DNA]</scope>
    <source>
        <strain evidence="1 2">CGMCC 1.10825</strain>
    </source>
</reference>
<gene>
    <name evidence="1" type="ORF">SAMN02927937_02397</name>
</gene>
<dbReference type="Gene3D" id="1.10.472.150">
    <property type="entry name" value="Glucose-regulated metallo-peptidase M90, N-terminal domain"/>
    <property type="match status" value="1"/>
</dbReference>
<dbReference type="GO" id="GO:0005829">
    <property type="term" value="C:cytosol"/>
    <property type="evidence" value="ECO:0007669"/>
    <property type="project" value="TreeGrafter"/>
</dbReference>
<dbReference type="PANTHER" id="PTHR30164">
    <property type="entry name" value="MTFA PEPTIDASE"/>
    <property type="match status" value="1"/>
</dbReference>
<dbReference type="InterPro" id="IPR042252">
    <property type="entry name" value="MtfA_N"/>
</dbReference>
<dbReference type="RefSeq" id="WP_091101273.1">
    <property type="nucleotide sequence ID" value="NZ_FNXE01000040.1"/>
</dbReference>
<dbReference type="EMBL" id="FNXE01000040">
    <property type="protein sequence ID" value="SEH96038.1"/>
    <property type="molecule type" value="Genomic_DNA"/>
</dbReference>
<dbReference type="InterPro" id="IPR010384">
    <property type="entry name" value="MtfA_fam"/>
</dbReference>
<dbReference type="CDD" id="cd20170">
    <property type="entry name" value="Peptidase_M90-like"/>
    <property type="match status" value="1"/>
</dbReference>
<sequence>MFFIGPRLFYDRYHLNAPKGNFQLKLAPEQIIYQFADAIAKVFPLFNQLPHKFKLNFSNRILNFLKQYAFVAKENVSLTNAHKVTIAASYVKLTLGYKHYLINTFDKILVYPTAQYFPHLDETHTGHFNPGMKAVMLALDEFEHDIYYNQDGKDLALHEFTHALSFEMLQTDARHPDAGRFRKGFRLILEWMQVPQHKAKIRQMDFLRAYAFTDRLELVSVLMELFFEKEAVFKEHFPDLFVYVGGMIKHPKVQSLGFK</sequence>
<dbReference type="Proteomes" id="UP000199634">
    <property type="component" value="Unassembled WGS sequence"/>
</dbReference>
<evidence type="ECO:0000313" key="2">
    <source>
        <dbReference type="Proteomes" id="UP000199634"/>
    </source>
</evidence>
<evidence type="ECO:0008006" key="3">
    <source>
        <dbReference type="Google" id="ProtNLM"/>
    </source>
</evidence>
<dbReference type="PANTHER" id="PTHR30164:SF2">
    <property type="entry name" value="PROTEIN MTFA"/>
    <property type="match status" value="1"/>
</dbReference>
<evidence type="ECO:0000313" key="1">
    <source>
        <dbReference type="EMBL" id="SEH96038.1"/>
    </source>
</evidence>
<keyword evidence="2" id="KW-1185">Reference proteome</keyword>
<dbReference type="Pfam" id="PF06167">
    <property type="entry name" value="Peptidase_M90"/>
    <property type="match status" value="1"/>
</dbReference>
<dbReference type="SUPFAM" id="SSF55486">
    <property type="entry name" value="Metalloproteases ('zincins'), catalytic domain"/>
    <property type="match status" value="1"/>
</dbReference>
<organism evidence="1 2">
    <name type="scientific">Paenimyroides marinum</name>
    <dbReference type="NCBI Taxonomy" id="1159016"/>
    <lineage>
        <taxon>Bacteria</taxon>
        <taxon>Pseudomonadati</taxon>
        <taxon>Bacteroidota</taxon>
        <taxon>Flavobacteriia</taxon>
        <taxon>Flavobacteriales</taxon>
        <taxon>Flavobacteriaceae</taxon>
        <taxon>Paenimyroides</taxon>
    </lineage>
</organism>
<protein>
    <recommendedName>
        <fullName evidence="3">Zinc-dependent peptidase</fullName>
    </recommendedName>
</protein>
<name>A0A1H6M453_9FLAO</name>